<accession>A0A2X2IWV3</accession>
<name>A0A2X2IWV3_SPHMU</name>
<proteinExistence type="predicted"/>
<sequence length="97" mass="11222">MFQECQACGRSVPCPKLAYDAVQELRIRYRWEVLDAEARRWPILESREPHMNPSCCLMETRSNSYWLDPDTSCSSIQADGPKTRNNELNSCSYGFPN</sequence>
<evidence type="ECO:0000313" key="2">
    <source>
        <dbReference type="Proteomes" id="UP000251241"/>
    </source>
</evidence>
<dbReference type="Proteomes" id="UP000251241">
    <property type="component" value="Unassembled WGS sequence"/>
</dbReference>
<dbReference type="AlphaFoldDB" id="A0A2X2IWV3"/>
<reference evidence="1 2" key="1">
    <citation type="submission" date="2018-06" db="EMBL/GenBank/DDBJ databases">
        <authorList>
            <consortium name="Pathogen Informatics"/>
            <person name="Doyle S."/>
        </authorList>
    </citation>
    <scope>NUCLEOTIDE SEQUENCE [LARGE SCALE GENOMIC DNA]</scope>
    <source>
        <strain evidence="1 2">NCTC11343</strain>
    </source>
</reference>
<evidence type="ECO:0000313" key="1">
    <source>
        <dbReference type="EMBL" id="SPZ84621.1"/>
    </source>
</evidence>
<organism evidence="1 2">
    <name type="scientific">Sphingobacterium multivorum</name>
    <dbReference type="NCBI Taxonomy" id="28454"/>
    <lineage>
        <taxon>Bacteria</taxon>
        <taxon>Pseudomonadati</taxon>
        <taxon>Bacteroidota</taxon>
        <taxon>Sphingobacteriia</taxon>
        <taxon>Sphingobacteriales</taxon>
        <taxon>Sphingobacteriaceae</taxon>
        <taxon>Sphingobacterium</taxon>
    </lineage>
</organism>
<protein>
    <submittedName>
        <fullName evidence="1">Uncharacterized protein</fullName>
    </submittedName>
</protein>
<dbReference type="EMBL" id="UAUU01000002">
    <property type="protein sequence ID" value="SPZ84621.1"/>
    <property type="molecule type" value="Genomic_DNA"/>
</dbReference>
<gene>
    <name evidence="1" type="ORF">NCTC11343_01163</name>
</gene>